<organism evidence="2 3">
    <name type="scientific">Amycolatopsis cynarae</name>
    <dbReference type="NCBI Taxonomy" id="2995223"/>
    <lineage>
        <taxon>Bacteria</taxon>
        <taxon>Bacillati</taxon>
        <taxon>Actinomycetota</taxon>
        <taxon>Actinomycetes</taxon>
        <taxon>Pseudonocardiales</taxon>
        <taxon>Pseudonocardiaceae</taxon>
        <taxon>Amycolatopsis</taxon>
    </lineage>
</organism>
<feature type="compositionally biased region" description="Low complexity" evidence="1">
    <location>
        <begin position="412"/>
        <end position="438"/>
    </location>
</feature>
<evidence type="ECO:0000313" key="2">
    <source>
        <dbReference type="EMBL" id="WAL67691.1"/>
    </source>
</evidence>
<evidence type="ECO:0000313" key="3">
    <source>
        <dbReference type="Proteomes" id="UP001163203"/>
    </source>
</evidence>
<evidence type="ECO:0008006" key="4">
    <source>
        <dbReference type="Google" id="ProtNLM"/>
    </source>
</evidence>
<protein>
    <recommendedName>
        <fullName evidence="4">PPE domain-containing protein</fullName>
    </recommendedName>
</protein>
<dbReference type="EMBL" id="CP113836">
    <property type="protein sequence ID" value="WAL67691.1"/>
    <property type="molecule type" value="Genomic_DNA"/>
</dbReference>
<name>A0ABY7B5S3_9PSEU</name>
<dbReference type="Gene3D" id="1.20.1260.20">
    <property type="entry name" value="PPE superfamily"/>
    <property type="match status" value="1"/>
</dbReference>
<feature type="compositionally biased region" description="Low complexity" evidence="1">
    <location>
        <begin position="349"/>
        <end position="373"/>
    </location>
</feature>
<reference evidence="2" key="1">
    <citation type="submission" date="2022-11" db="EMBL/GenBank/DDBJ databases">
        <authorList>
            <person name="Mo P."/>
        </authorList>
    </citation>
    <scope>NUCLEOTIDE SEQUENCE</scope>
    <source>
        <strain evidence="2">HUAS 11-8</strain>
    </source>
</reference>
<feature type="compositionally biased region" description="Low complexity" evidence="1">
    <location>
        <begin position="321"/>
        <end position="338"/>
    </location>
</feature>
<sequence length="493" mass="49849">MTQPDNGSDGYTPRLYEAEVYAGVSGANAKKNPWLDPDWQDPTTVAGKYSIKSRQMYEAKLAAEGTGYRPGMDPSDVFYRSMPHEQMISMVHDGVSAQDVDEKGLVINKLGNAFKHMSTTLQQAVTKEQAGWQGAGAEAAFQYLGGLARWSDTAGDAAFLTANRYSQTSAAVANAQNSMPEPAGRSVAQSMDLARQQFHNGNFMDGIATLKDAQNQATLQFQAQQQAAAVLTARDQTLYSTASTQPMYTAPPPPPRAATATAPTGTTPGPVVGGSVESVTVPDVGRTTAASAGVSSPAAGAGPTPNIAGGAGSAPTAPVQGGATTTGSSPSWGSVPGPGTDGGWLRSHTPTSGPGPSVGVGLIPPGRDAGSGNDSERGGSSRGSGGSGNSSGRATGRTPNGAAEENPGSGKRSGAAEPSAKAAAEATRAGAAGKAGKTGVNGMPGAAGGKKSEEDKERKRPGYVVDGNPNETYGLNIETDEQGNKIAPPVIGT</sequence>
<feature type="compositionally biased region" description="Gly residues" evidence="1">
    <location>
        <begin position="380"/>
        <end position="389"/>
    </location>
</feature>
<feature type="compositionally biased region" description="Basic and acidic residues" evidence="1">
    <location>
        <begin position="450"/>
        <end position="460"/>
    </location>
</feature>
<keyword evidence="3" id="KW-1185">Reference proteome</keyword>
<accession>A0ABY7B5S3</accession>
<feature type="region of interest" description="Disordered" evidence="1">
    <location>
        <begin position="243"/>
        <end position="278"/>
    </location>
</feature>
<proteinExistence type="predicted"/>
<dbReference type="Proteomes" id="UP001163203">
    <property type="component" value="Chromosome"/>
</dbReference>
<evidence type="ECO:0000256" key="1">
    <source>
        <dbReference type="SAM" id="MobiDB-lite"/>
    </source>
</evidence>
<dbReference type="RefSeq" id="WP_268757787.1">
    <property type="nucleotide sequence ID" value="NZ_CP113836.1"/>
</dbReference>
<gene>
    <name evidence="2" type="ORF">ORV05_07890</name>
</gene>
<dbReference type="InterPro" id="IPR038332">
    <property type="entry name" value="PPE_sf"/>
</dbReference>
<feature type="compositionally biased region" description="Low complexity" evidence="1">
    <location>
        <begin position="290"/>
        <end position="305"/>
    </location>
</feature>
<feature type="compositionally biased region" description="Low complexity" evidence="1">
    <location>
        <begin position="257"/>
        <end position="278"/>
    </location>
</feature>
<feature type="region of interest" description="Disordered" evidence="1">
    <location>
        <begin position="290"/>
        <end position="493"/>
    </location>
</feature>